<dbReference type="NCBIfam" id="TIGR02937">
    <property type="entry name" value="sigma70-ECF"/>
    <property type="match status" value="1"/>
</dbReference>
<accession>A0ABS1E0F3</accession>
<gene>
    <name evidence="7" type="ORF">CKO43_19250</name>
</gene>
<organism evidence="7 8">
    <name type="scientific">Rubrivivax gelatinosus</name>
    <name type="common">Rhodocyclus gelatinosus</name>
    <name type="synonym">Rhodopseudomonas gelatinosa</name>
    <dbReference type="NCBI Taxonomy" id="28068"/>
    <lineage>
        <taxon>Bacteria</taxon>
        <taxon>Pseudomonadati</taxon>
        <taxon>Pseudomonadota</taxon>
        <taxon>Betaproteobacteria</taxon>
        <taxon>Burkholderiales</taxon>
        <taxon>Sphaerotilaceae</taxon>
        <taxon>Rubrivivax</taxon>
    </lineage>
</organism>
<dbReference type="PANTHER" id="PTHR43133">
    <property type="entry name" value="RNA POLYMERASE ECF-TYPE SIGMA FACTO"/>
    <property type="match status" value="1"/>
</dbReference>
<evidence type="ECO:0000259" key="5">
    <source>
        <dbReference type="Pfam" id="PF04542"/>
    </source>
</evidence>
<evidence type="ECO:0000259" key="6">
    <source>
        <dbReference type="Pfam" id="PF08281"/>
    </source>
</evidence>
<dbReference type="Gene3D" id="1.10.1740.10">
    <property type="match status" value="1"/>
</dbReference>
<protein>
    <submittedName>
        <fullName evidence="7">RNA polymerase subunit sigma</fullName>
    </submittedName>
</protein>
<dbReference type="PANTHER" id="PTHR43133:SF63">
    <property type="entry name" value="RNA POLYMERASE SIGMA FACTOR FECI-RELATED"/>
    <property type="match status" value="1"/>
</dbReference>
<comment type="caution">
    <text evidence="7">The sequence shown here is derived from an EMBL/GenBank/DDBJ whole genome shotgun (WGS) entry which is preliminary data.</text>
</comment>
<dbReference type="InterPro" id="IPR039425">
    <property type="entry name" value="RNA_pol_sigma-70-like"/>
</dbReference>
<name>A0ABS1E0F3_RUBGE</name>
<evidence type="ECO:0000256" key="2">
    <source>
        <dbReference type="ARBA" id="ARBA00023015"/>
    </source>
</evidence>
<reference evidence="7" key="2">
    <citation type="journal article" date="2020" name="Microorganisms">
        <title>Osmotic Adaptation and Compatible Solute Biosynthesis of Phototrophic Bacteria as Revealed from Genome Analyses.</title>
        <authorList>
            <person name="Imhoff J.F."/>
            <person name="Rahn T."/>
            <person name="Kunzel S."/>
            <person name="Keller A."/>
            <person name="Neulinger S.C."/>
        </authorList>
    </citation>
    <scope>NUCLEOTIDE SEQUENCE</scope>
    <source>
        <strain evidence="7">IM 151</strain>
    </source>
</reference>
<proteinExistence type="inferred from homology"/>
<dbReference type="InterPro" id="IPR013324">
    <property type="entry name" value="RNA_pol_sigma_r3/r4-like"/>
</dbReference>
<keyword evidence="4" id="KW-0804">Transcription</keyword>
<keyword evidence="2" id="KW-0805">Transcription regulation</keyword>
<dbReference type="RefSeq" id="WP_200231155.1">
    <property type="nucleotide sequence ID" value="NZ_NRRT01000059.1"/>
</dbReference>
<keyword evidence="3" id="KW-0731">Sigma factor</keyword>
<dbReference type="InterPro" id="IPR036388">
    <property type="entry name" value="WH-like_DNA-bd_sf"/>
</dbReference>
<evidence type="ECO:0000256" key="3">
    <source>
        <dbReference type="ARBA" id="ARBA00023082"/>
    </source>
</evidence>
<evidence type="ECO:0000256" key="1">
    <source>
        <dbReference type="ARBA" id="ARBA00010641"/>
    </source>
</evidence>
<dbReference type="Proteomes" id="UP001041814">
    <property type="component" value="Unassembled WGS sequence"/>
</dbReference>
<reference evidence="7" key="1">
    <citation type="submission" date="2017-08" db="EMBL/GenBank/DDBJ databases">
        <authorList>
            <person name="Imhoff J.F."/>
            <person name="Rahn T."/>
            <person name="Kuenzel S."/>
            <person name="Neulinger S.C."/>
        </authorList>
    </citation>
    <scope>NUCLEOTIDE SEQUENCE</scope>
    <source>
        <strain evidence="7">IM 151</strain>
    </source>
</reference>
<dbReference type="InterPro" id="IPR007627">
    <property type="entry name" value="RNA_pol_sigma70_r2"/>
</dbReference>
<dbReference type="SUPFAM" id="SSF88659">
    <property type="entry name" value="Sigma3 and sigma4 domains of RNA polymerase sigma factors"/>
    <property type="match status" value="1"/>
</dbReference>
<evidence type="ECO:0000313" key="8">
    <source>
        <dbReference type="Proteomes" id="UP001041814"/>
    </source>
</evidence>
<feature type="domain" description="RNA polymerase sigma-70 region 2" evidence="5">
    <location>
        <begin position="15"/>
        <end position="80"/>
    </location>
</feature>
<dbReference type="InterPro" id="IPR013249">
    <property type="entry name" value="RNA_pol_sigma70_r4_t2"/>
</dbReference>
<dbReference type="EMBL" id="NRRU01000086">
    <property type="protein sequence ID" value="MBK1714901.1"/>
    <property type="molecule type" value="Genomic_DNA"/>
</dbReference>
<dbReference type="InterPro" id="IPR014284">
    <property type="entry name" value="RNA_pol_sigma-70_dom"/>
</dbReference>
<dbReference type="NCBIfam" id="NF009180">
    <property type="entry name" value="PRK12528.1"/>
    <property type="match status" value="1"/>
</dbReference>
<dbReference type="SUPFAM" id="SSF88946">
    <property type="entry name" value="Sigma2 domain of RNA polymerase sigma factors"/>
    <property type="match status" value="1"/>
</dbReference>
<dbReference type="InterPro" id="IPR013325">
    <property type="entry name" value="RNA_pol_sigma_r2"/>
</dbReference>
<keyword evidence="8" id="KW-1185">Reference proteome</keyword>
<comment type="similarity">
    <text evidence="1">Belongs to the sigma-70 factor family. ECF subfamily.</text>
</comment>
<dbReference type="Gene3D" id="1.10.10.10">
    <property type="entry name" value="Winged helix-like DNA-binding domain superfamily/Winged helix DNA-binding domain"/>
    <property type="match status" value="1"/>
</dbReference>
<dbReference type="Pfam" id="PF08281">
    <property type="entry name" value="Sigma70_r4_2"/>
    <property type="match status" value="1"/>
</dbReference>
<sequence>MAATDSALHHQVQTLYAEHHGWLHGWLRRRLGCGYRAADLAHDTFVRLLSREEPLALQEPRAFLTTVAQRVLGNHWRREQLERAYLEALAARPELVAPSVEERAILLETLLEIDRLLDGLPAVVRRAFLMAQLDGLPLAEIAAELGLSLATVKRHLQRAGARCFFALR</sequence>
<feature type="domain" description="RNA polymerase sigma factor 70 region 4 type 2" evidence="6">
    <location>
        <begin position="111"/>
        <end position="162"/>
    </location>
</feature>
<dbReference type="Pfam" id="PF04542">
    <property type="entry name" value="Sigma70_r2"/>
    <property type="match status" value="1"/>
</dbReference>
<evidence type="ECO:0000313" key="7">
    <source>
        <dbReference type="EMBL" id="MBK1714901.1"/>
    </source>
</evidence>
<evidence type="ECO:0000256" key="4">
    <source>
        <dbReference type="ARBA" id="ARBA00023163"/>
    </source>
</evidence>